<keyword evidence="7 16" id="KW-0285">Flavoprotein</keyword>
<comment type="function">
    <text evidence="2 16">Cell wall formation.</text>
</comment>
<keyword evidence="13 16" id="KW-0131">Cell cycle</keyword>
<dbReference type="InterPro" id="IPR003170">
    <property type="entry name" value="MurB"/>
</dbReference>
<gene>
    <name evidence="16" type="primary">murB</name>
    <name evidence="18" type="ORF">COV24_02865</name>
</gene>
<evidence type="ECO:0000256" key="8">
    <source>
        <dbReference type="ARBA" id="ARBA00022827"/>
    </source>
</evidence>
<dbReference type="PANTHER" id="PTHR21071">
    <property type="entry name" value="UDP-N-ACETYLENOLPYRUVOYLGLUCOSAMINE REDUCTASE"/>
    <property type="match status" value="1"/>
</dbReference>
<evidence type="ECO:0000256" key="13">
    <source>
        <dbReference type="ARBA" id="ARBA00023306"/>
    </source>
</evidence>
<dbReference type="UniPathway" id="UPA00219"/>
<dbReference type="PROSITE" id="PS51387">
    <property type="entry name" value="FAD_PCMH"/>
    <property type="match status" value="1"/>
</dbReference>
<dbReference type="HAMAP" id="MF_00037">
    <property type="entry name" value="MurB"/>
    <property type="match status" value="1"/>
</dbReference>
<comment type="pathway">
    <text evidence="4 16">Cell wall biogenesis; peptidoglycan biosynthesis.</text>
</comment>
<dbReference type="Proteomes" id="UP000230214">
    <property type="component" value="Unassembled WGS sequence"/>
</dbReference>
<dbReference type="AlphaFoldDB" id="A0A2H0RA19"/>
<evidence type="ECO:0000256" key="16">
    <source>
        <dbReference type="HAMAP-Rule" id="MF_00037"/>
    </source>
</evidence>
<keyword evidence="5 16" id="KW-0963">Cytoplasm</keyword>
<dbReference type="GO" id="GO:0071949">
    <property type="term" value="F:FAD binding"/>
    <property type="evidence" value="ECO:0007669"/>
    <property type="project" value="InterPro"/>
</dbReference>
<evidence type="ECO:0000256" key="7">
    <source>
        <dbReference type="ARBA" id="ARBA00022630"/>
    </source>
</evidence>
<evidence type="ECO:0000256" key="5">
    <source>
        <dbReference type="ARBA" id="ARBA00022490"/>
    </source>
</evidence>
<dbReference type="SUPFAM" id="SSF56176">
    <property type="entry name" value="FAD-binding/transporter-associated domain-like"/>
    <property type="match status" value="1"/>
</dbReference>
<dbReference type="GO" id="GO:0008360">
    <property type="term" value="P:regulation of cell shape"/>
    <property type="evidence" value="ECO:0007669"/>
    <property type="project" value="UniProtKB-KW"/>
</dbReference>
<evidence type="ECO:0000256" key="12">
    <source>
        <dbReference type="ARBA" id="ARBA00023002"/>
    </source>
</evidence>
<dbReference type="GO" id="GO:0071555">
    <property type="term" value="P:cell wall organization"/>
    <property type="evidence" value="ECO:0007669"/>
    <property type="project" value="UniProtKB-KW"/>
</dbReference>
<evidence type="ECO:0000256" key="14">
    <source>
        <dbReference type="ARBA" id="ARBA00023316"/>
    </source>
</evidence>
<keyword evidence="6 16" id="KW-0132">Cell division</keyword>
<reference evidence="18 19" key="1">
    <citation type="submission" date="2017-09" db="EMBL/GenBank/DDBJ databases">
        <title>Depth-based differentiation of microbial function through sediment-hosted aquifers and enrichment of novel symbionts in the deep terrestrial subsurface.</title>
        <authorList>
            <person name="Probst A.J."/>
            <person name="Ladd B."/>
            <person name="Jarett J.K."/>
            <person name="Geller-Mcgrath D.E."/>
            <person name="Sieber C.M."/>
            <person name="Emerson J.B."/>
            <person name="Anantharaman K."/>
            <person name="Thomas B.C."/>
            <person name="Malmstrom R."/>
            <person name="Stieglmeier M."/>
            <person name="Klingl A."/>
            <person name="Woyke T."/>
            <person name="Ryan C.M."/>
            <person name="Banfield J.F."/>
        </authorList>
    </citation>
    <scope>NUCLEOTIDE SEQUENCE [LARGE SCALE GENOMIC DNA]</scope>
    <source>
        <strain evidence="18">CG10_big_fil_rev_8_21_14_0_10_32_10</strain>
    </source>
</reference>
<protein>
    <recommendedName>
        <fullName evidence="16">UDP-N-acetylenolpyruvoylglucosamine reductase</fullName>
        <ecNumber evidence="16">1.3.1.98</ecNumber>
    </recommendedName>
    <alternativeName>
        <fullName evidence="16">UDP-N-acetylmuramate dehydrogenase</fullName>
    </alternativeName>
</protein>
<dbReference type="GO" id="GO:0008762">
    <property type="term" value="F:UDP-N-acetylmuramate dehydrogenase activity"/>
    <property type="evidence" value="ECO:0007669"/>
    <property type="project" value="UniProtKB-UniRule"/>
</dbReference>
<evidence type="ECO:0000256" key="11">
    <source>
        <dbReference type="ARBA" id="ARBA00022984"/>
    </source>
</evidence>
<evidence type="ECO:0000256" key="3">
    <source>
        <dbReference type="ARBA" id="ARBA00004496"/>
    </source>
</evidence>
<comment type="similarity">
    <text evidence="16">Belongs to the MurB family.</text>
</comment>
<keyword evidence="11 16" id="KW-0573">Peptidoglycan synthesis</keyword>
<dbReference type="Pfam" id="PF02873">
    <property type="entry name" value="MurB_C"/>
    <property type="match status" value="1"/>
</dbReference>
<keyword evidence="10 16" id="KW-0133">Cell shape</keyword>
<comment type="cofactor">
    <cofactor evidence="1 16">
        <name>FAD</name>
        <dbReference type="ChEBI" id="CHEBI:57692"/>
    </cofactor>
</comment>
<feature type="active site" evidence="16">
    <location>
        <position position="331"/>
    </location>
</feature>
<dbReference type="EMBL" id="PCXU01000025">
    <property type="protein sequence ID" value="PIR43363.1"/>
    <property type="molecule type" value="Genomic_DNA"/>
</dbReference>
<dbReference type="InterPro" id="IPR036318">
    <property type="entry name" value="FAD-bd_PCMH-like_sf"/>
</dbReference>
<dbReference type="NCBIfam" id="NF010478">
    <property type="entry name" value="PRK13903.1"/>
    <property type="match status" value="1"/>
</dbReference>
<organism evidence="18 19">
    <name type="scientific">candidate division WWE3 bacterium CG10_big_fil_rev_8_21_14_0_10_32_10</name>
    <dbReference type="NCBI Taxonomy" id="1975090"/>
    <lineage>
        <taxon>Bacteria</taxon>
        <taxon>Katanobacteria</taxon>
    </lineage>
</organism>
<dbReference type="PANTHER" id="PTHR21071:SF4">
    <property type="entry name" value="UDP-N-ACETYLENOLPYRUVOYLGLUCOSAMINE REDUCTASE"/>
    <property type="match status" value="1"/>
</dbReference>
<evidence type="ECO:0000256" key="10">
    <source>
        <dbReference type="ARBA" id="ARBA00022960"/>
    </source>
</evidence>
<dbReference type="NCBIfam" id="TIGR00179">
    <property type="entry name" value="murB"/>
    <property type="match status" value="1"/>
</dbReference>
<dbReference type="SUPFAM" id="SSF56194">
    <property type="entry name" value="Uridine diphospho-N-Acetylenolpyruvylglucosamine reductase, MurB, C-terminal domain"/>
    <property type="match status" value="1"/>
</dbReference>
<evidence type="ECO:0000256" key="9">
    <source>
        <dbReference type="ARBA" id="ARBA00022857"/>
    </source>
</evidence>
<feature type="domain" description="FAD-binding PCMH-type" evidence="17">
    <location>
        <begin position="17"/>
        <end position="188"/>
    </location>
</feature>
<evidence type="ECO:0000256" key="2">
    <source>
        <dbReference type="ARBA" id="ARBA00003921"/>
    </source>
</evidence>
<dbReference type="InterPro" id="IPR016167">
    <property type="entry name" value="FAD-bd_PCMH_sub1"/>
</dbReference>
<feature type="active site" evidence="16">
    <location>
        <position position="164"/>
    </location>
</feature>
<dbReference type="InterPro" id="IPR011601">
    <property type="entry name" value="MurB_C"/>
</dbReference>
<evidence type="ECO:0000259" key="17">
    <source>
        <dbReference type="PROSITE" id="PS51387"/>
    </source>
</evidence>
<comment type="catalytic activity">
    <reaction evidence="15 16">
        <text>UDP-N-acetyl-alpha-D-muramate + NADP(+) = UDP-N-acetyl-3-O-(1-carboxyvinyl)-alpha-D-glucosamine + NADPH + H(+)</text>
        <dbReference type="Rhea" id="RHEA:12248"/>
        <dbReference type="ChEBI" id="CHEBI:15378"/>
        <dbReference type="ChEBI" id="CHEBI:57783"/>
        <dbReference type="ChEBI" id="CHEBI:58349"/>
        <dbReference type="ChEBI" id="CHEBI:68483"/>
        <dbReference type="ChEBI" id="CHEBI:70757"/>
        <dbReference type="EC" id="1.3.1.98"/>
    </reaction>
</comment>
<evidence type="ECO:0000256" key="6">
    <source>
        <dbReference type="ARBA" id="ARBA00022618"/>
    </source>
</evidence>
<dbReference type="InterPro" id="IPR036635">
    <property type="entry name" value="MurB_C_sf"/>
</dbReference>
<dbReference type="InterPro" id="IPR016166">
    <property type="entry name" value="FAD-bd_PCMH"/>
</dbReference>
<accession>A0A2H0RA19</accession>
<keyword evidence="8 16" id="KW-0274">FAD</keyword>
<keyword evidence="12 16" id="KW-0560">Oxidoreductase</keyword>
<comment type="subcellular location">
    <subcellularLocation>
        <location evidence="3 16">Cytoplasm</location>
    </subcellularLocation>
</comment>
<dbReference type="InterPro" id="IPR016169">
    <property type="entry name" value="FAD-bd_PCMH_sub2"/>
</dbReference>
<evidence type="ECO:0000256" key="15">
    <source>
        <dbReference type="ARBA" id="ARBA00048914"/>
    </source>
</evidence>
<dbReference type="InterPro" id="IPR006094">
    <property type="entry name" value="Oxid_FAD_bind_N"/>
</dbReference>
<evidence type="ECO:0000313" key="19">
    <source>
        <dbReference type="Proteomes" id="UP000230214"/>
    </source>
</evidence>
<comment type="caution">
    <text evidence="18">The sequence shown here is derived from an EMBL/GenBank/DDBJ whole genome shotgun (WGS) entry which is preliminary data.</text>
</comment>
<dbReference type="Gene3D" id="3.30.43.10">
    <property type="entry name" value="Uridine Diphospho-n-acetylenolpyruvylglucosamine Reductase, domain 2"/>
    <property type="match status" value="1"/>
</dbReference>
<sequence length="335" mass="38100">MQILKNKLLVKLNTFKVDVKAKYFYEVESEISIFTLIRSSIFKKEKKLILGGGSNVLFTKNFNGLIIKSNIKGKKIVKNTKDHIYYQFGAGENWDDIVLFCVNKNLGGIENLSGIPGTVGATPVQNIGAYDTEVKNVIDTVEGINLKTNQKEIYKNKDCKFSYRNSIFKNKLKNKFIITFVTLKLNKKPEFKINYNGLKKEIKGKEINLKNIRNVILKIRKSKLPNIKKIGTAGSFFKNPIISVKMGEELKNKYENIPLFEFENKFKISAAWLIEMCGFKGKTYKNKYGVSKNHALVLVNYGSAKGGEIAKLATKIKVSVKNKFNIKLEEEVNII</sequence>
<feature type="active site" description="Proton donor" evidence="16">
    <location>
        <position position="235"/>
    </location>
</feature>
<keyword evidence="9 16" id="KW-0521">NADP</keyword>
<keyword evidence="14 16" id="KW-0961">Cell wall biogenesis/degradation</keyword>
<evidence type="ECO:0000256" key="4">
    <source>
        <dbReference type="ARBA" id="ARBA00004752"/>
    </source>
</evidence>
<dbReference type="Pfam" id="PF01565">
    <property type="entry name" value="FAD_binding_4"/>
    <property type="match status" value="1"/>
</dbReference>
<dbReference type="Gene3D" id="3.90.78.10">
    <property type="entry name" value="UDP-N-acetylenolpyruvoylglucosamine reductase, C-terminal domain"/>
    <property type="match status" value="1"/>
</dbReference>
<dbReference type="Gene3D" id="3.30.465.10">
    <property type="match status" value="1"/>
</dbReference>
<proteinExistence type="inferred from homology"/>
<dbReference type="GO" id="GO:0009252">
    <property type="term" value="P:peptidoglycan biosynthetic process"/>
    <property type="evidence" value="ECO:0007669"/>
    <property type="project" value="UniProtKB-UniRule"/>
</dbReference>
<dbReference type="NCBIfam" id="NF000755">
    <property type="entry name" value="PRK00046.1"/>
    <property type="match status" value="1"/>
</dbReference>
<evidence type="ECO:0000313" key="18">
    <source>
        <dbReference type="EMBL" id="PIR43363.1"/>
    </source>
</evidence>
<evidence type="ECO:0000256" key="1">
    <source>
        <dbReference type="ARBA" id="ARBA00001974"/>
    </source>
</evidence>
<dbReference type="EC" id="1.3.1.98" evidence="16"/>
<dbReference type="GO" id="GO:0005829">
    <property type="term" value="C:cytosol"/>
    <property type="evidence" value="ECO:0007669"/>
    <property type="project" value="TreeGrafter"/>
</dbReference>
<dbReference type="GO" id="GO:0051301">
    <property type="term" value="P:cell division"/>
    <property type="evidence" value="ECO:0007669"/>
    <property type="project" value="UniProtKB-KW"/>
</dbReference>
<name>A0A2H0RA19_UNCKA</name>